<keyword evidence="2" id="KW-0560">Oxidoreductase</keyword>
<dbReference type="InterPro" id="IPR036291">
    <property type="entry name" value="NAD(P)-bd_dom_sf"/>
</dbReference>
<evidence type="ECO:0000256" key="2">
    <source>
        <dbReference type="ARBA" id="ARBA00023002"/>
    </source>
</evidence>
<dbReference type="Gene3D" id="3.40.50.720">
    <property type="entry name" value="NAD(P)-binding Rossmann-like Domain"/>
    <property type="match status" value="1"/>
</dbReference>
<feature type="non-terminal residue" evidence="3">
    <location>
        <position position="1"/>
    </location>
</feature>
<dbReference type="PRINTS" id="PR00081">
    <property type="entry name" value="GDHRDH"/>
</dbReference>
<evidence type="ECO:0000256" key="1">
    <source>
        <dbReference type="ARBA" id="ARBA00006484"/>
    </source>
</evidence>
<evidence type="ECO:0008006" key="4">
    <source>
        <dbReference type="Google" id="ProtNLM"/>
    </source>
</evidence>
<dbReference type="FunFam" id="3.40.50.720:FF:000084">
    <property type="entry name" value="Short-chain dehydrogenase reductase"/>
    <property type="match status" value="1"/>
</dbReference>
<dbReference type="Pfam" id="PF00106">
    <property type="entry name" value="adh_short"/>
    <property type="match status" value="1"/>
</dbReference>
<dbReference type="PANTHER" id="PTHR42760">
    <property type="entry name" value="SHORT-CHAIN DEHYDROGENASES/REDUCTASES FAMILY MEMBER"/>
    <property type="match status" value="1"/>
</dbReference>
<organism evidence="3">
    <name type="scientific">marine metagenome</name>
    <dbReference type="NCBI Taxonomy" id="408172"/>
    <lineage>
        <taxon>unclassified sequences</taxon>
        <taxon>metagenomes</taxon>
        <taxon>ecological metagenomes</taxon>
    </lineage>
</organism>
<reference evidence="3" key="1">
    <citation type="submission" date="2018-05" db="EMBL/GenBank/DDBJ databases">
        <authorList>
            <person name="Lanie J.A."/>
            <person name="Ng W.-L."/>
            <person name="Kazmierczak K.M."/>
            <person name="Andrzejewski T.M."/>
            <person name="Davidsen T.M."/>
            <person name="Wayne K.J."/>
            <person name="Tettelin H."/>
            <person name="Glass J.I."/>
            <person name="Rusch D."/>
            <person name="Podicherti R."/>
            <person name="Tsui H.-C.T."/>
            <person name="Winkler M.E."/>
        </authorList>
    </citation>
    <scope>NUCLEOTIDE SEQUENCE</scope>
</reference>
<dbReference type="InterPro" id="IPR020904">
    <property type="entry name" value="Sc_DH/Rdtase_CS"/>
</dbReference>
<dbReference type="PROSITE" id="PS00061">
    <property type="entry name" value="ADH_SHORT"/>
    <property type="match status" value="1"/>
</dbReference>
<dbReference type="InterPro" id="IPR002347">
    <property type="entry name" value="SDR_fam"/>
</dbReference>
<dbReference type="PANTHER" id="PTHR42760:SF37">
    <property type="entry name" value="CLAVALDEHYDE DEHYDROGENASE"/>
    <property type="match status" value="1"/>
</dbReference>
<dbReference type="CDD" id="cd05233">
    <property type="entry name" value="SDR_c"/>
    <property type="match status" value="1"/>
</dbReference>
<dbReference type="EMBL" id="UINC01003071">
    <property type="protein sequence ID" value="SVA03077.1"/>
    <property type="molecule type" value="Genomic_DNA"/>
</dbReference>
<dbReference type="AlphaFoldDB" id="A0A381SL67"/>
<accession>A0A381SL67</accession>
<dbReference type="GO" id="GO:0016616">
    <property type="term" value="F:oxidoreductase activity, acting on the CH-OH group of donors, NAD or NADP as acceptor"/>
    <property type="evidence" value="ECO:0007669"/>
    <property type="project" value="TreeGrafter"/>
</dbReference>
<name>A0A381SL67_9ZZZZ</name>
<comment type="similarity">
    <text evidence="1">Belongs to the short-chain dehydrogenases/reductases (SDR) family.</text>
</comment>
<sequence length="274" mass="29762">VPQTLRGKIAVVTGAGRGVGSEIAQRLVKSGAKVALVARSVDQLKLTEDLISNTGGFVYSIPADISSENEVESIKKHVKEHLGQTDILVNAAGVFGPLKMIKDSDPENWIQTIHINLLGPYYMCRTFVGDMIESGWGRIINVSSAASLHIPGPLNSAYATSKVALNQLTRHLAAEITNTGVTANVIHPGDVKTNMWKTIRSEISNLGPEADDYRNWVSWVNETGGDPPAKAADLIIKLVEEGEKINGRFLWIQDGLQDPIESWGESSVTQPWKD</sequence>
<dbReference type="PRINTS" id="PR00080">
    <property type="entry name" value="SDRFAMILY"/>
</dbReference>
<gene>
    <name evidence="3" type="ORF">METZ01_LOCUS55931</name>
</gene>
<proteinExistence type="inferred from homology"/>
<dbReference type="SUPFAM" id="SSF51735">
    <property type="entry name" value="NAD(P)-binding Rossmann-fold domains"/>
    <property type="match status" value="1"/>
</dbReference>
<protein>
    <recommendedName>
        <fullName evidence="4">NAD(P)-binding protein</fullName>
    </recommendedName>
</protein>
<evidence type="ECO:0000313" key="3">
    <source>
        <dbReference type="EMBL" id="SVA03077.1"/>
    </source>
</evidence>